<dbReference type="RefSeq" id="WP_126699853.1">
    <property type="nucleotide sequence ID" value="NZ_RWKW01000035.1"/>
</dbReference>
<dbReference type="OrthoDB" id="6057563at2"/>
<evidence type="ECO:0000313" key="2">
    <source>
        <dbReference type="Proteomes" id="UP000278398"/>
    </source>
</evidence>
<proteinExistence type="predicted"/>
<dbReference type="Proteomes" id="UP000278398">
    <property type="component" value="Unassembled WGS sequence"/>
</dbReference>
<sequence length="169" mass="18133">MKSIDLFYQGEGVGEIAHIELDPDATFAILKGLLAEKHGIAADAMLFLEDEDEPIDEAALLKDRATAKGLKVHIHRCRHIEVTVTFNNETVERRFAPGATVARVKRWAAEHKFGMSGEDAGEHVLQIAGTHDRPAPGTHIGALTDGKVCALAFDLVADERVNGASGASA</sequence>
<dbReference type="AlphaFoldDB" id="A0A3S0A0X4"/>
<gene>
    <name evidence="1" type="ORF">EJC49_10360</name>
</gene>
<dbReference type="EMBL" id="RWKW01000035">
    <property type="protein sequence ID" value="RST86382.1"/>
    <property type="molecule type" value="Genomic_DNA"/>
</dbReference>
<keyword evidence="2" id="KW-1185">Reference proteome</keyword>
<evidence type="ECO:0000313" key="1">
    <source>
        <dbReference type="EMBL" id="RST86382.1"/>
    </source>
</evidence>
<name>A0A3S0A0X4_9HYPH</name>
<comment type="caution">
    <text evidence="1">The sequence shown here is derived from an EMBL/GenBank/DDBJ whole genome shotgun (WGS) entry which is preliminary data.</text>
</comment>
<organism evidence="1 2">
    <name type="scientific">Aquibium carbonis</name>
    <dbReference type="NCBI Taxonomy" id="2495581"/>
    <lineage>
        <taxon>Bacteria</taxon>
        <taxon>Pseudomonadati</taxon>
        <taxon>Pseudomonadota</taxon>
        <taxon>Alphaproteobacteria</taxon>
        <taxon>Hyphomicrobiales</taxon>
        <taxon>Phyllobacteriaceae</taxon>
        <taxon>Aquibium</taxon>
    </lineage>
</organism>
<protein>
    <submittedName>
        <fullName evidence="1">Uncharacterized protein</fullName>
    </submittedName>
</protein>
<reference evidence="1 2" key="1">
    <citation type="submission" date="2018-12" db="EMBL/GenBank/DDBJ databases">
        <title>Mesorhizobium carbonis sp. nov., isolated from coal mine water.</title>
        <authorList>
            <person name="Xin W."/>
            <person name="Xu Z."/>
            <person name="Xiang F."/>
            <person name="Zhang J."/>
            <person name="Xi L."/>
            <person name="Liu J."/>
        </authorList>
    </citation>
    <scope>NUCLEOTIDE SEQUENCE [LARGE SCALE GENOMIC DNA]</scope>
    <source>
        <strain evidence="1 2">B2.3</strain>
    </source>
</reference>
<accession>A0A3S0A0X4</accession>